<dbReference type="Gene3D" id="3.40.50.1000">
    <property type="entry name" value="HAD superfamily/HAD-like"/>
    <property type="match status" value="1"/>
</dbReference>
<dbReference type="Proteomes" id="UP000540989">
    <property type="component" value="Unassembled WGS sequence"/>
</dbReference>
<accession>A0A7W8E5B7</accession>
<dbReference type="SUPFAM" id="SSF56784">
    <property type="entry name" value="HAD-like"/>
    <property type="match status" value="1"/>
</dbReference>
<dbReference type="PANTHER" id="PTHR43611:SF3">
    <property type="entry name" value="FLAVIN MONONUCLEOTIDE HYDROLASE 1, CHLOROPLATIC"/>
    <property type="match status" value="1"/>
</dbReference>
<dbReference type="InterPro" id="IPR006439">
    <property type="entry name" value="HAD-SF_hydro_IA"/>
</dbReference>
<dbReference type="SFLD" id="SFLDG01129">
    <property type="entry name" value="C1.5:_HAD__Beta-PGM__Phosphata"/>
    <property type="match status" value="1"/>
</dbReference>
<dbReference type="AlphaFoldDB" id="A0A7W8E5B7"/>
<proteinExistence type="predicted"/>
<dbReference type="EMBL" id="JACHIP010000006">
    <property type="protein sequence ID" value="MBB5059476.1"/>
    <property type="molecule type" value="Genomic_DNA"/>
</dbReference>
<gene>
    <name evidence="1" type="ORF">HDF16_004202</name>
</gene>
<dbReference type="RefSeq" id="WP_184221052.1">
    <property type="nucleotide sequence ID" value="NZ_JACHIP010000006.1"/>
</dbReference>
<name>A0A7W8E5B7_9BACT</name>
<comment type="caution">
    <text evidence="1">The sequence shown here is derived from an EMBL/GenBank/DDBJ whole genome shotgun (WGS) entry which is preliminary data.</text>
</comment>
<evidence type="ECO:0000313" key="1">
    <source>
        <dbReference type="EMBL" id="MBB5059476.1"/>
    </source>
</evidence>
<reference evidence="1 2" key="1">
    <citation type="submission" date="2020-08" db="EMBL/GenBank/DDBJ databases">
        <title>Genomic Encyclopedia of Type Strains, Phase IV (KMG-V): Genome sequencing to study the core and pangenomes of soil and plant-associated prokaryotes.</title>
        <authorList>
            <person name="Whitman W."/>
        </authorList>
    </citation>
    <scope>NUCLEOTIDE SEQUENCE [LARGE SCALE GENOMIC DNA]</scope>
    <source>
        <strain evidence="1 2">M8UP14</strain>
    </source>
</reference>
<dbReference type="PRINTS" id="PR00413">
    <property type="entry name" value="HADHALOGNASE"/>
</dbReference>
<dbReference type="Pfam" id="PF00702">
    <property type="entry name" value="Hydrolase"/>
    <property type="match status" value="1"/>
</dbReference>
<dbReference type="GO" id="GO:0016787">
    <property type="term" value="F:hydrolase activity"/>
    <property type="evidence" value="ECO:0007669"/>
    <property type="project" value="UniProtKB-KW"/>
</dbReference>
<sequence length="209" mass="23284">MTQIEAVLFDYGMVISAPPTASAWERMKAITGLDEAGLHAGYWKYRHEYDRGTHTGEEFWRLAVGHSGGKADEEQVAKLLAADVDLWGDLNQPMVDWIWRLQKAGIKTGILSNMGDAMEAGLSAKYGWLDQFHHKVWSYKLKLAKPEAEIYRHAVEGLGVEAGHVLFVDDKAENIAAAEAAGLQGIVYGDHAVFEQEMKERGWAELLEV</sequence>
<evidence type="ECO:0000313" key="2">
    <source>
        <dbReference type="Proteomes" id="UP000540989"/>
    </source>
</evidence>
<dbReference type="InterPro" id="IPR036412">
    <property type="entry name" value="HAD-like_sf"/>
</dbReference>
<keyword evidence="1" id="KW-0378">Hydrolase</keyword>
<dbReference type="NCBIfam" id="TIGR01509">
    <property type="entry name" value="HAD-SF-IA-v3"/>
    <property type="match status" value="1"/>
</dbReference>
<dbReference type="PANTHER" id="PTHR43611">
    <property type="entry name" value="ALPHA-D-GLUCOSE 1-PHOSPHATE PHOSPHATASE"/>
    <property type="match status" value="1"/>
</dbReference>
<dbReference type="SFLD" id="SFLDS00003">
    <property type="entry name" value="Haloacid_Dehalogenase"/>
    <property type="match status" value="1"/>
</dbReference>
<organism evidence="1 2">
    <name type="scientific">Granulicella aggregans</name>
    <dbReference type="NCBI Taxonomy" id="474949"/>
    <lineage>
        <taxon>Bacteria</taxon>
        <taxon>Pseudomonadati</taxon>
        <taxon>Acidobacteriota</taxon>
        <taxon>Terriglobia</taxon>
        <taxon>Terriglobales</taxon>
        <taxon>Acidobacteriaceae</taxon>
        <taxon>Granulicella</taxon>
    </lineage>
</organism>
<dbReference type="InterPro" id="IPR023214">
    <property type="entry name" value="HAD_sf"/>
</dbReference>
<keyword evidence="2" id="KW-1185">Reference proteome</keyword>
<protein>
    <submittedName>
        <fullName evidence="1">Putative hydrolase of the HAD superfamily</fullName>
    </submittedName>
</protein>